<dbReference type="PANTHER" id="PTHR30203:SF33">
    <property type="entry name" value="BLR4455 PROTEIN"/>
    <property type="match status" value="1"/>
</dbReference>
<dbReference type="PANTHER" id="PTHR30203">
    <property type="entry name" value="OUTER MEMBRANE CATION EFFLUX PROTEIN"/>
    <property type="match status" value="1"/>
</dbReference>
<organism evidence="3 4">
    <name type="scientific">Herbaspirillum seropedicae (strain SmR1)</name>
    <dbReference type="NCBI Taxonomy" id="757424"/>
    <lineage>
        <taxon>Bacteria</taxon>
        <taxon>Pseudomonadati</taxon>
        <taxon>Pseudomonadota</taxon>
        <taxon>Betaproteobacteria</taxon>
        <taxon>Burkholderiales</taxon>
        <taxon>Oxalobacteraceae</taxon>
        <taxon>Herbaspirillum</taxon>
    </lineage>
</organism>
<keyword evidence="2" id="KW-0472">Membrane</keyword>
<sequence length="489" mass="52794">MMNLPVSLMRKWLAWMLLATQAGCLVGPDFVAPTPPRVSQYTRDPVLLDRMSEPDMSQQLLMGENPPARWWQLFGSPELDAAVTQALTRNPTLQAAVSNLLLAEDNLRAGGAVFYPRLDANMMAERTRSASLVQGSSAPDKVFSVATLSGAVSYAIDLFGEKRRTLEQLEAMVDVQQQLHHAAYLTLTANVVNAYIARAGYLSQISLVRQIIALEELQLEAIQARVDTGVAPLADLLSQASLLAGNQALLAQLTQRLYQIEHLLAQLQGEFPAQASLPELVLADLHLPSDIPVSLPSALVRRRPDILAAEARMHAASAAIGMSSAAQYPSLELTATYGVAARNLSQLTGPATSLWSFGPSLSTPLFNGGRLRAQRDAAVNAFEASQSEYQQTVLTAFEQVADALRALQADGHIVSAQSAAARYAYDTLLLQRASYSAGLSSYADMLLYEVQYRSAAIASLQATVQRYQDTVALLVASGGGWLDTAAQRR</sequence>
<keyword evidence="2" id="KW-0449">Lipoprotein</keyword>
<comment type="subcellular location">
    <subcellularLocation>
        <location evidence="2">Cell membrane</location>
        <topology evidence="2">Lipid-anchor</topology>
    </subcellularLocation>
</comment>
<dbReference type="InterPro" id="IPR010131">
    <property type="entry name" value="MdtP/NodT-like"/>
</dbReference>
<keyword evidence="2" id="KW-0812">Transmembrane</keyword>
<keyword evidence="2" id="KW-0732">Signal</keyword>
<dbReference type="SUPFAM" id="SSF56954">
    <property type="entry name" value="Outer membrane efflux proteins (OEP)"/>
    <property type="match status" value="1"/>
</dbReference>
<dbReference type="InterPro" id="IPR003423">
    <property type="entry name" value="OMP_efflux"/>
</dbReference>
<name>D8IVE8_HERSS</name>
<evidence type="ECO:0000313" key="3">
    <source>
        <dbReference type="EMBL" id="ADJ63887.1"/>
    </source>
</evidence>
<evidence type="ECO:0000256" key="2">
    <source>
        <dbReference type="RuleBase" id="RU362097"/>
    </source>
</evidence>
<dbReference type="STRING" id="757424.Hsero_2388"/>
<dbReference type="Gene3D" id="1.20.1600.10">
    <property type="entry name" value="Outer membrane efflux proteins (OEP)"/>
    <property type="match status" value="1"/>
</dbReference>
<keyword evidence="2" id="KW-0564">Palmitate</keyword>
<dbReference type="OrthoDB" id="9770517at2"/>
<dbReference type="Proteomes" id="UP000000329">
    <property type="component" value="Chromosome"/>
</dbReference>
<feature type="chain" id="PRO_5001438037" evidence="2">
    <location>
        <begin position="23"/>
        <end position="489"/>
    </location>
</feature>
<proteinExistence type="inferred from homology"/>
<accession>D8IVE8</accession>
<dbReference type="Pfam" id="PF02321">
    <property type="entry name" value="OEP"/>
    <property type="match status" value="2"/>
</dbReference>
<feature type="signal peptide" evidence="2">
    <location>
        <begin position="1"/>
        <end position="22"/>
    </location>
</feature>
<evidence type="ECO:0000313" key="4">
    <source>
        <dbReference type="Proteomes" id="UP000000329"/>
    </source>
</evidence>
<dbReference type="AlphaFoldDB" id="D8IVE8"/>
<comment type="similarity">
    <text evidence="1 2">Belongs to the outer membrane factor (OMF) (TC 1.B.17) family.</text>
</comment>
<dbReference type="NCBIfam" id="TIGR01845">
    <property type="entry name" value="outer_NodT"/>
    <property type="match status" value="1"/>
</dbReference>
<dbReference type="EMBL" id="CP002039">
    <property type="protein sequence ID" value="ADJ63887.1"/>
    <property type="molecule type" value="Genomic_DNA"/>
</dbReference>
<keyword evidence="4" id="KW-1185">Reference proteome</keyword>
<dbReference type="GO" id="GO:0005886">
    <property type="term" value="C:plasma membrane"/>
    <property type="evidence" value="ECO:0007669"/>
    <property type="project" value="UniProtKB-SubCell"/>
</dbReference>
<dbReference type="eggNOG" id="COG1538">
    <property type="taxonomic scope" value="Bacteria"/>
</dbReference>
<dbReference type="GO" id="GO:0015562">
    <property type="term" value="F:efflux transmembrane transporter activity"/>
    <property type="evidence" value="ECO:0007669"/>
    <property type="project" value="InterPro"/>
</dbReference>
<evidence type="ECO:0000256" key="1">
    <source>
        <dbReference type="ARBA" id="ARBA00007613"/>
    </source>
</evidence>
<keyword evidence="2" id="KW-1134">Transmembrane beta strand</keyword>
<reference evidence="3 4" key="1">
    <citation type="submission" date="2010-04" db="EMBL/GenBank/DDBJ databases">
        <title>The genome of Herbaspirillum seropedicae SmR1, an endophytic, nitrogen-fixing, plant-growth promoting beta-Proteobacteria.</title>
        <authorList>
            <person name="Pedrosa F.O."/>
            <person name="Monteiro R.A."/>
            <person name="Wassem R."/>
            <person name="Cruz L.M."/>
            <person name="Ayub R.A."/>
            <person name="Colauto N.B."/>
            <person name="Fernandez M.A."/>
            <person name="Fungaro M.H.P."/>
            <person name="Grisard E.C."/>
            <person name="Hungria M."/>
            <person name="Madeira H.M.F."/>
            <person name="Nodari R.O."/>
            <person name="Osaku C.A."/>
            <person name="Petzl-Erler M.L."/>
            <person name="Terenzi H."/>
            <person name="Vieira L.G.E."/>
            <person name="Almeida M.I.M."/>
            <person name="Alves L.R."/>
            <person name="Arantes O.M.N."/>
            <person name="Balsanelli E."/>
            <person name="Barcellos F.G."/>
            <person name="Baura V.A."/>
            <person name="Binde D.R."/>
            <person name="Campo R.J."/>
            <person name="Chubatsu L.S."/>
            <person name="Chueire L.M.O."/>
            <person name="Ciferri R.R."/>
            <person name="Correa L.C."/>
            <person name="da Conceicao Silva J.L."/>
            <person name="Dabul A.N.G."/>
            <person name="Dambros B.P."/>
            <person name="Faoro H."/>
            <person name="Favetti A."/>
            <person name="Friedermann G."/>
            <person name="Furlaneto M.C."/>
            <person name="Gasques L.S."/>
            <person name="Gimenes C.C.T."/>
            <person name="Gioppo N.M.R."/>
            <person name="Glienke-Blanco C."/>
            <person name="Godoy L.P."/>
            <person name="Guerra M.P."/>
            <person name="Karp S."/>
            <person name="Kava-Cordeiro V."/>
            <person name="Margarido V.P."/>
            <person name="Mathioni S.M."/>
            <person name="Menck-Soares M.A."/>
            <person name="Murace N.K."/>
            <person name="Nicolas M.F."/>
            <person name="Oliveira C.E.C."/>
            <person name="Pagnan N.A.B."/>
            <person name="Pamphile J.A."/>
            <person name="Patussi E.V."/>
            <person name="Pereira L.F.P."/>
            <person name="Pereira-Ferrari L."/>
            <person name="Pinto F.G.S."/>
            <person name="Precoma C."/>
            <person name="Prioli A.J."/>
            <person name="Prioli S.M.A.P."/>
            <person name="Raittz R.T."/>
            <person name="Ramos H.J.O."/>
            <person name="Ribeiro E.M.S.F."/>
            <person name="Rigo L.U."/>
            <person name="Rocha C.L.M.S.C."/>
            <person name="Rocha S.N."/>
            <person name="Santos K."/>
            <person name="Satori D."/>
            <person name="Silva A.G."/>
            <person name="Simao R.C.G."/>
            <person name="Soares M.A.M."/>
            <person name="Souza E.M."/>
            <person name="Steffens M.B.R."/>
            <person name="Steindel M."/>
            <person name="Tadra-Sfeir M.Z."/>
            <person name="Takahashi E.K."/>
            <person name="Torres R.A."/>
            <person name="Valle J.S."/>
            <person name="Vernal J.I."/>
            <person name="Vilas-Boas L.A."/>
            <person name="Watanabe M.A.E."/>
            <person name="Weiss V.A."/>
            <person name="Yates M.A."/>
            <person name="Souza E.M."/>
        </authorList>
    </citation>
    <scope>NUCLEOTIDE SEQUENCE [LARGE SCALE GENOMIC DNA]</scope>
    <source>
        <strain evidence="3 4">SmR1</strain>
    </source>
</reference>
<dbReference type="HOGENOM" id="CLU_012817_13_0_4"/>
<dbReference type="KEGG" id="hse:Hsero_2388"/>
<gene>
    <name evidence="3" type="ordered locus">Hsero_2388</name>
</gene>
<protein>
    <submittedName>
        <fullName evidence="3">ABC-type export system, outer membrane channel protein</fullName>
    </submittedName>
</protein>
<dbReference type="Gene3D" id="2.20.200.10">
    <property type="entry name" value="Outer membrane efflux proteins (OEP)"/>
    <property type="match status" value="1"/>
</dbReference>